<keyword evidence="3" id="KW-0732">Signal</keyword>
<dbReference type="Pfam" id="PF13202">
    <property type="entry name" value="EF-hand_5"/>
    <property type="match status" value="7"/>
</dbReference>
<dbReference type="PANTHER" id="PTHR10827">
    <property type="entry name" value="RETICULOCALBIN"/>
    <property type="match status" value="1"/>
</dbReference>
<dbReference type="RefSeq" id="XP_019644987.1">
    <property type="nucleotide sequence ID" value="XM_019789428.1"/>
</dbReference>
<dbReference type="InterPro" id="IPR011992">
    <property type="entry name" value="EF-hand-dom_pair"/>
</dbReference>
<feature type="chain" id="PRO_5027814168" evidence="3">
    <location>
        <begin position="20"/>
        <end position="355"/>
    </location>
</feature>
<protein>
    <submittedName>
        <fullName evidence="6">Calmodulin-like protein 12</fullName>
    </submittedName>
</protein>
<dbReference type="PANTHER" id="PTHR10827:SF52">
    <property type="entry name" value="IP16409P"/>
    <property type="match status" value="1"/>
</dbReference>
<dbReference type="GO" id="GO:0005509">
    <property type="term" value="F:calcium ion binding"/>
    <property type="evidence" value="ECO:0007669"/>
    <property type="project" value="InterPro"/>
</dbReference>
<dbReference type="InterPro" id="IPR018247">
    <property type="entry name" value="EF_Hand_1_Ca_BS"/>
</dbReference>
<proteinExistence type="inferred from homology"/>
<evidence type="ECO:0000313" key="5">
    <source>
        <dbReference type="Proteomes" id="UP000515135"/>
    </source>
</evidence>
<dbReference type="SUPFAM" id="SSF47473">
    <property type="entry name" value="EF-hand"/>
    <property type="match status" value="3"/>
</dbReference>
<comment type="similarity">
    <text evidence="1">Belongs to the CREC family.</text>
</comment>
<feature type="signal peptide" evidence="3">
    <location>
        <begin position="1"/>
        <end position="19"/>
    </location>
</feature>
<dbReference type="SMART" id="SM00054">
    <property type="entry name" value="EFh"/>
    <property type="match status" value="6"/>
</dbReference>
<keyword evidence="5" id="KW-1185">Reference proteome</keyword>
<evidence type="ECO:0000256" key="3">
    <source>
        <dbReference type="SAM" id="SignalP"/>
    </source>
</evidence>
<evidence type="ECO:0000259" key="4">
    <source>
        <dbReference type="PROSITE" id="PS50222"/>
    </source>
</evidence>
<dbReference type="Proteomes" id="UP000515135">
    <property type="component" value="Unplaced"/>
</dbReference>
<accession>A0A6P5APG3</accession>
<name>A0A6P5APG3_BRABE</name>
<reference evidence="6" key="1">
    <citation type="submission" date="2025-08" db="UniProtKB">
        <authorList>
            <consortium name="RefSeq"/>
        </authorList>
    </citation>
    <scope>IDENTIFICATION</scope>
    <source>
        <tissue evidence="6">Gonad</tissue>
    </source>
</reference>
<feature type="domain" description="EF-hand" evidence="4">
    <location>
        <begin position="23"/>
        <end position="47"/>
    </location>
</feature>
<keyword evidence="2" id="KW-0106">Calcium</keyword>
<evidence type="ECO:0000313" key="6">
    <source>
        <dbReference type="RefSeq" id="XP_019644987.1"/>
    </source>
</evidence>
<dbReference type="GeneID" id="109485751"/>
<dbReference type="AlphaFoldDB" id="A0A6P5APG3"/>
<dbReference type="Gene3D" id="1.10.238.10">
    <property type="entry name" value="EF-hand"/>
    <property type="match status" value="5"/>
</dbReference>
<evidence type="ECO:0000256" key="2">
    <source>
        <dbReference type="ARBA" id="ARBA00022837"/>
    </source>
</evidence>
<organism evidence="5 6">
    <name type="scientific">Branchiostoma belcheri</name>
    <name type="common">Amphioxus</name>
    <dbReference type="NCBI Taxonomy" id="7741"/>
    <lineage>
        <taxon>Eukaryota</taxon>
        <taxon>Metazoa</taxon>
        <taxon>Chordata</taxon>
        <taxon>Cephalochordata</taxon>
        <taxon>Leptocardii</taxon>
        <taxon>Amphioxiformes</taxon>
        <taxon>Branchiostomatidae</taxon>
        <taxon>Branchiostoma</taxon>
    </lineage>
</organism>
<dbReference type="KEGG" id="bbel:109485751"/>
<feature type="domain" description="EF-hand" evidence="4">
    <location>
        <begin position="178"/>
        <end position="213"/>
    </location>
</feature>
<dbReference type="GO" id="GO:0005783">
    <property type="term" value="C:endoplasmic reticulum"/>
    <property type="evidence" value="ECO:0007669"/>
    <property type="project" value="TreeGrafter"/>
</dbReference>
<dbReference type="OrthoDB" id="26525at2759"/>
<gene>
    <name evidence="6" type="primary">LOC109485751</name>
</gene>
<dbReference type="PROSITE" id="PS50222">
    <property type="entry name" value="EF_HAND_2"/>
    <property type="match status" value="2"/>
</dbReference>
<evidence type="ECO:0000256" key="1">
    <source>
        <dbReference type="ARBA" id="ARBA00006431"/>
    </source>
</evidence>
<dbReference type="InterPro" id="IPR002048">
    <property type="entry name" value="EF_hand_dom"/>
</dbReference>
<dbReference type="PROSITE" id="PS00018">
    <property type="entry name" value="EF_HAND_1"/>
    <property type="match status" value="4"/>
</dbReference>
<sequence length="355" mass="39149">MTPFLLFFVALATASPMRRQTMMLDANGDGMISKQEVLNAITLHDALVALDIDNDGFLYLPQIVELFGTGDIFYQLNNNGDDHLTIGEFQHGLNLGEFFDLFDKNADGFLDMSESYQMNYIYNTIQNPDAAITNALDANGDGKLSKLEVLGAFTLDEFMVAMDPNGDGFHTVQELTPAFGADTQAIVNLLDADMDGQLSYDEVKGGTSLEGIFDIYDVNGDGYLSLNTTEADGILYVYGVIKTDPNIVQGMGPDADGDGWISLAEVDIAMTMHQALDAADLDDDNHLDAQEFTMYVGTQLLFNRLDHNNDGILSFGEMHTLRLDDLFNYHDINGDGFLDASESDKMMFLYDRVMA</sequence>